<dbReference type="Proteomes" id="UP001152795">
    <property type="component" value="Unassembled WGS sequence"/>
</dbReference>
<feature type="compositionally biased region" description="Polar residues" evidence="1">
    <location>
        <begin position="62"/>
        <end position="101"/>
    </location>
</feature>
<dbReference type="AlphaFoldDB" id="A0A6S7IDV5"/>
<sequence length="135" mass="15305">MSTQRLGDEPFASDEDLFFHKLFAEDELSQRKASKTTSMFTPPFKHHVPPPPSFSQLFSQSTQNKMYSSQSKTVAKVQPHTTTHNPTASWQTFSGHSTSVTKESEVPMGFDEIDDHDLDNTCFSQHPSYHHEGML</sequence>
<organism evidence="2 3">
    <name type="scientific">Paramuricea clavata</name>
    <name type="common">Red gorgonian</name>
    <name type="synonym">Violescent sea-whip</name>
    <dbReference type="NCBI Taxonomy" id="317549"/>
    <lineage>
        <taxon>Eukaryota</taxon>
        <taxon>Metazoa</taxon>
        <taxon>Cnidaria</taxon>
        <taxon>Anthozoa</taxon>
        <taxon>Octocorallia</taxon>
        <taxon>Malacalcyonacea</taxon>
        <taxon>Plexauridae</taxon>
        <taxon>Paramuricea</taxon>
    </lineage>
</organism>
<proteinExistence type="predicted"/>
<protein>
    <submittedName>
        <fullName evidence="2">Uncharacterized protein</fullName>
    </submittedName>
</protein>
<accession>A0A6S7IDV5</accession>
<feature type="region of interest" description="Disordered" evidence="1">
    <location>
        <begin position="30"/>
        <end position="103"/>
    </location>
</feature>
<comment type="caution">
    <text evidence="2">The sequence shown here is derived from an EMBL/GenBank/DDBJ whole genome shotgun (WGS) entry which is preliminary data.</text>
</comment>
<keyword evidence="3" id="KW-1185">Reference proteome</keyword>
<dbReference type="EMBL" id="CACRXK020008785">
    <property type="protein sequence ID" value="CAB4015617.1"/>
    <property type="molecule type" value="Genomic_DNA"/>
</dbReference>
<gene>
    <name evidence="2" type="ORF">PACLA_8A009432</name>
</gene>
<evidence type="ECO:0000256" key="1">
    <source>
        <dbReference type="SAM" id="MobiDB-lite"/>
    </source>
</evidence>
<name>A0A6S7IDV5_PARCT</name>
<reference evidence="2" key="1">
    <citation type="submission" date="2020-04" db="EMBL/GenBank/DDBJ databases">
        <authorList>
            <person name="Alioto T."/>
            <person name="Alioto T."/>
            <person name="Gomez Garrido J."/>
        </authorList>
    </citation>
    <scope>NUCLEOTIDE SEQUENCE</scope>
    <source>
        <strain evidence="2">A484AB</strain>
    </source>
</reference>
<evidence type="ECO:0000313" key="3">
    <source>
        <dbReference type="Proteomes" id="UP001152795"/>
    </source>
</evidence>
<evidence type="ECO:0000313" key="2">
    <source>
        <dbReference type="EMBL" id="CAB4015617.1"/>
    </source>
</evidence>